<protein>
    <submittedName>
        <fullName evidence="2">Uncharacterized protein</fullName>
    </submittedName>
</protein>
<dbReference type="KEGG" id="rin:ACS15_4746"/>
<dbReference type="AlphaFoldDB" id="A0AAC9BN14"/>
<proteinExistence type="predicted"/>
<evidence type="ECO:0000256" key="1">
    <source>
        <dbReference type="SAM" id="MobiDB-lite"/>
    </source>
</evidence>
<sequence length="57" mass="6315">MNTPIRACRGRLRKPSKDNAHHAIAPTSASVRWCGSAQTNAMDHAVDFIQLKQQVTQ</sequence>
<dbReference type="EMBL" id="CP012606">
    <property type="protein sequence ID" value="ANH76099.1"/>
    <property type="molecule type" value="Genomic_DNA"/>
</dbReference>
<evidence type="ECO:0000313" key="2">
    <source>
        <dbReference type="EMBL" id="ANH76099.1"/>
    </source>
</evidence>
<accession>A0AAC9BN14</accession>
<evidence type="ECO:0000313" key="3">
    <source>
        <dbReference type="Proteomes" id="UP000077927"/>
    </source>
</evidence>
<dbReference type="Proteomes" id="UP000077927">
    <property type="component" value="Chromosome 2"/>
</dbReference>
<reference evidence="2 3" key="1">
    <citation type="submission" date="2015-09" db="EMBL/GenBank/DDBJ databases">
        <authorList>
            <person name="Xu Y."/>
            <person name="Nagy A."/>
            <person name="Liu N.T."/>
            <person name="Nou X."/>
        </authorList>
    </citation>
    <scope>NUCLEOTIDE SEQUENCE [LARGE SCALE GENOMIC DNA]</scope>
    <source>
        <strain evidence="2 3">FC1138</strain>
    </source>
</reference>
<name>A0AAC9BN14_9RALS</name>
<organism evidence="2 3">
    <name type="scientific">Ralstonia insidiosa</name>
    <dbReference type="NCBI Taxonomy" id="190721"/>
    <lineage>
        <taxon>Bacteria</taxon>
        <taxon>Pseudomonadati</taxon>
        <taxon>Pseudomonadota</taxon>
        <taxon>Betaproteobacteria</taxon>
        <taxon>Burkholderiales</taxon>
        <taxon>Burkholderiaceae</taxon>
        <taxon>Ralstonia</taxon>
    </lineage>
</organism>
<feature type="region of interest" description="Disordered" evidence="1">
    <location>
        <begin position="1"/>
        <end position="21"/>
    </location>
</feature>
<gene>
    <name evidence="2" type="ORF">ACS15_4746</name>
</gene>